<comment type="caution">
    <text evidence="3">The sequence shown here is derived from an EMBL/GenBank/DDBJ whole genome shotgun (WGS) entry which is preliminary data.</text>
</comment>
<reference evidence="3" key="1">
    <citation type="journal article" date="2021" name="PeerJ">
        <title>Extensive microbial diversity within the chicken gut microbiome revealed by metagenomics and culture.</title>
        <authorList>
            <person name="Gilroy R."/>
            <person name="Ravi A."/>
            <person name="Getino M."/>
            <person name="Pursley I."/>
            <person name="Horton D.L."/>
            <person name="Alikhan N.F."/>
            <person name="Baker D."/>
            <person name="Gharbi K."/>
            <person name="Hall N."/>
            <person name="Watson M."/>
            <person name="Adriaenssens E.M."/>
            <person name="Foster-Nyarko E."/>
            <person name="Jarju S."/>
            <person name="Secka A."/>
            <person name="Antonio M."/>
            <person name="Oren A."/>
            <person name="Chaudhuri R.R."/>
            <person name="La Ragione R."/>
            <person name="Hildebrand F."/>
            <person name="Pallen M.J."/>
        </authorList>
    </citation>
    <scope>NUCLEOTIDE SEQUENCE</scope>
    <source>
        <strain evidence="3">CHK196-3914</strain>
    </source>
</reference>
<feature type="transmembrane region" description="Helical" evidence="2">
    <location>
        <begin position="501"/>
        <end position="524"/>
    </location>
</feature>
<feature type="region of interest" description="Disordered" evidence="1">
    <location>
        <begin position="534"/>
        <end position="554"/>
    </location>
</feature>
<dbReference type="PANTHER" id="PTHR35902">
    <property type="entry name" value="S-LAYER DOMAIN-LIKE PROTEIN-RELATED"/>
    <property type="match status" value="1"/>
</dbReference>
<feature type="compositionally biased region" description="Gly residues" evidence="1">
    <location>
        <begin position="182"/>
        <end position="210"/>
    </location>
</feature>
<accession>A0A9D2G9N1</accession>
<evidence type="ECO:0008006" key="5">
    <source>
        <dbReference type="Google" id="ProtNLM"/>
    </source>
</evidence>
<organism evidence="3 4">
    <name type="scientific">Candidatus Mediterraneibacter stercoravium</name>
    <dbReference type="NCBI Taxonomy" id="2838685"/>
    <lineage>
        <taxon>Bacteria</taxon>
        <taxon>Bacillati</taxon>
        <taxon>Bacillota</taxon>
        <taxon>Clostridia</taxon>
        <taxon>Lachnospirales</taxon>
        <taxon>Lachnospiraceae</taxon>
        <taxon>Mediterraneibacter</taxon>
    </lineage>
</organism>
<feature type="compositionally biased region" description="Polar residues" evidence="1">
    <location>
        <begin position="27"/>
        <end position="44"/>
    </location>
</feature>
<gene>
    <name evidence="3" type="ORF">H9723_06115</name>
</gene>
<dbReference type="EMBL" id="DXAY01000144">
    <property type="protein sequence ID" value="HIZ74800.1"/>
    <property type="molecule type" value="Genomic_DNA"/>
</dbReference>
<keyword evidence="2" id="KW-1133">Transmembrane helix</keyword>
<evidence type="ECO:0000256" key="1">
    <source>
        <dbReference type="SAM" id="MobiDB-lite"/>
    </source>
</evidence>
<proteinExistence type="predicted"/>
<dbReference type="AlphaFoldDB" id="A0A9D2G9N1"/>
<feature type="region of interest" description="Disordered" evidence="1">
    <location>
        <begin position="13"/>
        <end position="44"/>
    </location>
</feature>
<feature type="region of interest" description="Disordered" evidence="1">
    <location>
        <begin position="171"/>
        <end position="228"/>
    </location>
</feature>
<name>A0A9D2G9N1_9FIRM</name>
<feature type="compositionally biased region" description="Basic and acidic residues" evidence="1">
    <location>
        <begin position="542"/>
        <end position="554"/>
    </location>
</feature>
<evidence type="ECO:0000313" key="3">
    <source>
        <dbReference type="EMBL" id="HIZ74800.1"/>
    </source>
</evidence>
<sequence length="554" mass="58978">MTLTLAMAVPAGVLAQTGSDKTEQTEQQKNGQQPAEEQQGDGAQQRTLAQIRLSVGDGQSTPTFKAGEQTDLTINVMNKGNLDAQNVQITPVVENVSDWPFDMSKLNYDRSLGTIKAGEQASAVWGSEEEGLLTVREDVTGQSYKLVFRITYDDGENACETTKYVFVKTEAAPKEEEPSGGQNDGNGQDGPEGGTGQDDGQQSSGGGTGIPGTVDDTDSGQDFYADAGGVYNSDPIVSGGSESASDGSVPRVIVTGFSTDPAEVKAGSDFKLTVHLKNTSKKTAVSNMLFDFQAPASGTDAAAEAPAFLPTSGSSSVYLEKIAAGGTKDISIELNARADLVQKPYSIEMSMKYEDKNASQFEGNSSLAIPIKQEARFEFSEIQVAPDTVAVGEEANITCSLYNLGRVKLYNVKAKFEGDAIEGQEQFIGNLESGATGMIDGIVTAVAEAYEESNCRLVLTYEDDAGNVSTVEQPFTMSVMPEADYTDMGMMEEMPEESGGIPMPVILLTAAAVIAAVAVVIALVKRRKKKRIAAEEEELMDEVERLTEDEHQQP</sequence>
<evidence type="ECO:0000256" key="2">
    <source>
        <dbReference type="SAM" id="Phobius"/>
    </source>
</evidence>
<keyword evidence="2" id="KW-0812">Transmembrane</keyword>
<protein>
    <recommendedName>
        <fullName evidence="5">CARDB domain-containing protein</fullName>
    </recommendedName>
</protein>
<evidence type="ECO:0000313" key="4">
    <source>
        <dbReference type="Proteomes" id="UP000824116"/>
    </source>
</evidence>
<keyword evidence="2" id="KW-0472">Membrane</keyword>
<dbReference type="Proteomes" id="UP000824116">
    <property type="component" value="Unassembled WGS sequence"/>
</dbReference>
<reference evidence="3" key="2">
    <citation type="submission" date="2021-04" db="EMBL/GenBank/DDBJ databases">
        <authorList>
            <person name="Gilroy R."/>
        </authorList>
    </citation>
    <scope>NUCLEOTIDE SEQUENCE</scope>
    <source>
        <strain evidence="3">CHK196-3914</strain>
    </source>
</reference>